<evidence type="ECO:0008006" key="3">
    <source>
        <dbReference type="Google" id="ProtNLM"/>
    </source>
</evidence>
<proteinExistence type="predicted"/>
<evidence type="ECO:0000313" key="2">
    <source>
        <dbReference type="Proteomes" id="UP000295565"/>
    </source>
</evidence>
<evidence type="ECO:0000313" key="1">
    <source>
        <dbReference type="EMBL" id="TCK46600.1"/>
    </source>
</evidence>
<dbReference type="Gene3D" id="3.40.50.1820">
    <property type="entry name" value="alpha/beta hydrolase"/>
    <property type="match status" value="1"/>
</dbReference>
<gene>
    <name evidence="1" type="ORF">EV690_3551</name>
</gene>
<keyword evidence="2" id="KW-1185">Reference proteome</keyword>
<reference evidence="1 2" key="1">
    <citation type="submission" date="2019-03" db="EMBL/GenBank/DDBJ databases">
        <title>Genomic Encyclopedia of Type Strains, Phase IV (KMG-IV): sequencing the most valuable type-strain genomes for metagenomic binning, comparative biology and taxonomic classification.</title>
        <authorList>
            <person name="Goeker M."/>
        </authorList>
    </citation>
    <scope>NUCLEOTIDE SEQUENCE [LARGE SCALE GENOMIC DNA]</scope>
    <source>
        <strain evidence="1 2">DSM 18577</strain>
    </source>
</reference>
<accession>A0A4R1J897</accession>
<dbReference type="Pfam" id="PF06821">
    <property type="entry name" value="Ser_hydrolase"/>
    <property type="match status" value="1"/>
</dbReference>
<dbReference type="PANTHER" id="PTHR15394:SF3">
    <property type="entry name" value="SERINE HYDROLASE RBBP9"/>
    <property type="match status" value="1"/>
</dbReference>
<organism evidence="1 2">
    <name type="scientific">Celerinatantimonas diazotrophica</name>
    <dbReference type="NCBI Taxonomy" id="412034"/>
    <lineage>
        <taxon>Bacteria</taxon>
        <taxon>Pseudomonadati</taxon>
        <taxon>Pseudomonadota</taxon>
        <taxon>Gammaproteobacteria</taxon>
        <taxon>Celerinatantimonadaceae</taxon>
        <taxon>Celerinatantimonas</taxon>
    </lineage>
</organism>
<dbReference type="InterPro" id="IPR010662">
    <property type="entry name" value="RBBP9/YdeN"/>
</dbReference>
<dbReference type="InterPro" id="IPR029058">
    <property type="entry name" value="AB_hydrolase_fold"/>
</dbReference>
<comment type="caution">
    <text evidence="1">The sequence shown here is derived from an EMBL/GenBank/DDBJ whole genome shotgun (WGS) entry which is preliminary data.</text>
</comment>
<sequence>MTHIYLVHGYTASIDSHWFPWLERSLAREFPQVTLTRIAMPNSNAPEVERWLGTLNQQLNCDPSTILIGHSLGCITLLRYLAQSGSPIKGLLLVSGFAASVAHLKELDPFVDVELPYMQLQKQIPHRVMLLSDNDDVIPPSYSEQLARDLRMKQVKVKGYGHFVAREGVTSLPQALQVISDILHTD</sequence>
<dbReference type="Proteomes" id="UP000295565">
    <property type="component" value="Unassembled WGS sequence"/>
</dbReference>
<name>A0A4R1J897_9GAMM</name>
<dbReference type="AlphaFoldDB" id="A0A4R1J897"/>
<dbReference type="GO" id="GO:0016787">
    <property type="term" value="F:hydrolase activity"/>
    <property type="evidence" value="ECO:0007669"/>
    <property type="project" value="InterPro"/>
</dbReference>
<protein>
    <recommendedName>
        <fullName evidence="3">Serine hydrolase family protein</fullName>
    </recommendedName>
</protein>
<dbReference type="RefSeq" id="WP_131914282.1">
    <property type="nucleotide sequence ID" value="NZ_OU594967.1"/>
</dbReference>
<dbReference type="EMBL" id="SMGD01000018">
    <property type="protein sequence ID" value="TCK46600.1"/>
    <property type="molecule type" value="Genomic_DNA"/>
</dbReference>
<dbReference type="OrthoDB" id="9804993at2"/>
<dbReference type="SUPFAM" id="SSF53474">
    <property type="entry name" value="alpha/beta-Hydrolases"/>
    <property type="match status" value="1"/>
</dbReference>
<dbReference type="PANTHER" id="PTHR15394">
    <property type="entry name" value="SERINE HYDROLASE RBBP9"/>
    <property type="match status" value="1"/>
</dbReference>